<keyword evidence="3" id="KW-1185">Reference proteome</keyword>
<evidence type="ECO:0000256" key="1">
    <source>
        <dbReference type="SAM" id="Phobius"/>
    </source>
</evidence>
<protein>
    <submittedName>
        <fullName evidence="2">PepSY domain-containing protein</fullName>
    </submittedName>
</protein>
<gene>
    <name evidence="2" type="ORF">JMN32_14860</name>
</gene>
<dbReference type="InterPro" id="IPR005625">
    <property type="entry name" value="PepSY-ass_TM"/>
</dbReference>
<dbReference type="EMBL" id="JAEUGD010000045">
    <property type="protein sequence ID" value="MBL6447596.1"/>
    <property type="molecule type" value="Genomic_DNA"/>
</dbReference>
<keyword evidence="1" id="KW-0472">Membrane</keyword>
<keyword evidence="1" id="KW-0812">Transmembrane</keyword>
<dbReference type="AlphaFoldDB" id="A0A937G370"/>
<feature type="transmembrane region" description="Helical" evidence="1">
    <location>
        <begin position="142"/>
        <end position="162"/>
    </location>
</feature>
<feature type="transmembrane region" description="Helical" evidence="1">
    <location>
        <begin position="333"/>
        <end position="355"/>
    </location>
</feature>
<evidence type="ECO:0000313" key="2">
    <source>
        <dbReference type="EMBL" id="MBL6447596.1"/>
    </source>
</evidence>
<feature type="transmembrane region" description="Helical" evidence="1">
    <location>
        <begin position="375"/>
        <end position="405"/>
    </location>
</feature>
<sequence>MNKNLPLHQWLWKWHFVAGIVSLPIVILLSATGVMYLFKDQYEKPLYEKLQQIPAQEQHISYQQQWAIARKKAQKSPNFIILPESATQATEFVSGRFSDKSSLFVNPVDGTVKGELIVKDTDMYIVRKLHGELLTGKYGTKVVELVASWMVVLILTGLYIWWPMNGWKLKGFFTIRTRGSRRIMYRDIHAVSGFWFSLLLLLVLAGGLPWTDVFGSNFKWVQEQTHTGYPKTWDGRALSSKISGTPLTLDDMVNTARRLDLKGEVSIHLPQSAGSVFSISNRTSELSAMRVAHFDQYSGKQLLAHTWSDIGPFMQARLWVMAFHQGEFGLWNWYLMLFVGFMLLVMSISAIYSYLLRKQKGQWNTPKVPAHFRVGSGIIVLVVLLGVVLPLFGTSVILIACYEWYSKSKRNKKKRLENMPIENVTTY</sequence>
<proteinExistence type="predicted"/>
<evidence type="ECO:0000313" key="3">
    <source>
        <dbReference type="Proteomes" id="UP000614216"/>
    </source>
</evidence>
<dbReference type="PANTHER" id="PTHR34219:SF1">
    <property type="entry name" value="PEPSY DOMAIN-CONTAINING PROTEIN"/>
    <property type="match status" value="1"/>
</dbReference>
<dbReference type="Pfam" id="PF03929">
    <property type="entry name" value="PepSY_TM"/>
    <property type="match status" value="1"/>
</dbReference>
<feature type="transmembrane region" description="Helical" evidence="1">
    <location>
        <begin position="12"/>
        <end position="38"/>
    </location>
</feature>
<accession>A0A937G370</accession>
<feature type="transmembrane region" description="Helical" evidence="1">
    <location>
        <begin position="188"/>
        <end position="210"/>
    </location>
</feature>
<dbReference type="Proteomes" id="UP000614216">
    <property type="component" value="Unassembled WGS sequence"/>
</dbReference>
<dbReference type="RefSeq" id="WP_202857136.1">
    <property type="nucleotide sequence ID" value="NZ_JAEUGD010000045.1"/>
</dbReference>
<comment type="caution">
    <text evidence="2">The sequence shown here is derived from an EMBL/GenBank/DDBJ whole genome shotgun (WGS) entry which is preliminary data.</text>
</comment>
<dbReference type="PANTHER" id="PTHR34219">
    <property type="entry name" value="IRON-REGULATED INNER MEMBRANE PROTEIN-RELATED"/>
    <property type="match status" value="1"/>
</dbReference>
<reference evidence="2" key="1">
    <citation type="submission" date="2021-01" db="EMBL/GenBank/DDBJ databases">
        <title>Fulvivirga kasyanovii gen. nov., sp nov., a novel member of the phylum Bacteroidetes isolated from seawater in a mussel farm.</title>
        <authorList>
            <person name="Zhao L.-H."/>
            <person name="Wang Z.-J."/>
        </authorList>
    </citation>
    <scope>NUCLEOTIDE SEQUENCE</scope>
    <source>
        <strain evidence="2">29W222</strain>
    </source>
</reference>
<keyword evidence="1" id="KW-1133">Transmembrane helix</keyword>
<name>A0A937G370_9BACT</name>
<organism evidence="2 3">
    <name type="scientific">Fulvivirga marina</name>
    <dbReference type="NCBI Taxonomy" id="2494733"/>
    <lineage>
        <taxon>Bacteria</taxon>
        <taxon>Pseudomonadati</taxon>
        <taxon>Bacteroidota</taxon>
        <taxon>Cytophagia</taxon>
        <taxon>Cytophagales</taxon>
        <taxon>Fulvivirgaceae</taxon>
        <taxon>Fulvivirga</taxon>
    </lineage>
</organism>